<feature type="signal peptide" evidence="2">
    <location>
        <begin position="1"/>
        <end position="24"/>
    </location>
</feature>
<dbReference type="OrthoDB" id="660922at2759"/>
<dbReference type="SUPFAM" id="SSF57095">
    <property type="entry name" value="Scorpion toxin-like"/>
    <property type="match status" value="1"/>
</dbReference>
<protein>
    <recommendedName>
        <fullName evidence="3">Knottins-like domain-containing protein</fullName>
    </recommendedName>
</protein>
<keyword evidence="5" id="KW-1185">Reference proteome</keyword>
<dbReference type="GO" id="GO:0006952">
    <property type="term" value="P:defense response"/>
    <property type="evidence" value="ECO:0007669"/>
    <property type="project" value="InterPro"/>
</dbReference>
<dbReference type="Pfam" id="PF00304">
    <property type="entry name" value="Gamma-thionin"/>
    <property type="match status" value="1"/>
</dbReference>
<proteinExistence type="predicted"/>
<dbReference type="AlphaFoldDB" id="A0A811Q2Z7"/>
<feature type="domain" description="Knottins-like" evidence="3">
    <location>
        <begin position="33"/>
        <end position="76"/>
    </location>
</feature>
<dbReference type="PROSITE" id="PS00940">
    <property type="entry name" value="GAMMA_THIONIN"/>
    <property type="match status" value="1"/>
</dbReference>
<keyword evidence="2" id="KW-0732">Signal</keyword>
<name>A0A811Q2Z7_9POAL</name>
<dbReference type="InterPro" id="IPR003614">
    <property type="entry name" value="Knottins"/>
</dbReference>
<comment type="caution">
    <text evidence="4">The sequence shown here is derived from an EMBL/GenBank/DDBJ whole genome shotgun (WGS) entry which is preliminary data.</text>
</comment>
<dbReference type="Proteomes" id="UP000604825">
    <property type="component" value="Unassembled WGS sequence"/>
</dbReference>
<organism evidence="4 5">
    <name type="scientific">Miscanthus lutarioriparius</name>
    <dbReference type="NCBI Taxonomy" id="422564"/>
    <lineage>
        <taxon>Eukaryota</taxon>
        <taxon>Viridiplantae</taxon>
        <taxon>Streptophyta</taxon>
        <taxon>Embryophyta</taxon>
        <taxon>Tracheophyta</taxon>
        <taxon>Spermatophyta</taxon>
        <taxon>Magnoliopsida</taxon>
        <taxon>Liliopsida</taxon>
        <taxon>Poales</taxon>
        <taxon>Poaceae</taxon>
        <taxon>PACMAD clade</taxon>
        <taxon>Panicoideae</taxon>
        <taxon>Andropogonodae</taxon>
        <taxon>Andropogoneae</taxon>
        <taxon>Saccharinae</taxon>
        <taxon>Miscanthus</taxon>
    </lineage>
</organism>
<feature type="chain" id="PRO_5032470154" description="Knottins-like domain-containing protein" evidence="2">
    <location>
        <begin position="25"/>
        <end position="76"/>
    </location>
</feature>
<keyword evidence="1" id="KW-1015">Disulfide bond</keyword>
<sequence length="76" mass="8390">MAPSRKNLFVAVLLIIVIVAAVCSMPACTQSECRHLSGKYHGLCFVDYACDNACSFEEPEIIYGACDDFKCYCHTC</sequence>
<reference evidence="4" key="1">
    <citation type="submission" date="2020-10" db="EMBL/GenBank/DDBJ databases">
        <authorList>
            <person name="Han B."/>
            <person name="Lu T."/>
            <person name="Zhao Q."/>
            <person name="Huang X."/>
            <person name="Zhao Y."/>
        </authorList>
    </citation>
    <scope>NUCLEOTIDE SEQUENCE</scope>
</reference>
<evidence type="ECO:0000256" key="2">
    <source>
        <dbReference type="SAM" id="SignalP"/>
    </source>
</evidence>
<gene>
    <name evidence="4" type="ORF">NCGR_LOCUS35296</name>
</gene>
<dbReference type="InterPro" id="IPR036574">
    <property type="entry name" value="Scorpion_toxin-like_sf"/>
</dbReference>
<evidence type="ECO:0000313" key="5">
    <source>
        <dbReference type="Proteomes" id="UP000604825"/>
    </source>
</evidence>
<dbReference type="Gene3D" id="3.30.30.10">
    <property type="entry name" value="Knottin, scorpion toxin-like"/>
    <property type="match status" value="1"/>
</dbReference>
<evidence type="ECO:0000313" key="4">
    <source>
        <dbReference type="EMBL" id="CAD6251553.1"/>
    </source>
</evidence>
<evidence type="ECO:0000259" key="3">
    <source>
        <dbReference type="Pfam" id="PF00304"/>
    </source>
</evidence>
<dbReference type="EMBL" id="CAJGYO010000008">
    <property type="protein sequence ID" value="CAD6251553.1"/>
    <property type="molecule type" value="Genomic_DNA"/>
</dbReference>
<evidence type="ECO:0000256" key="1">
    <source>
        <dbReference type="ARBA" id="ARBA00023157"/>
    </source>
</evidence>
<accession>A0A811Q2Z7</accession>
<dbReference type="InterPro" id="IPR008176">
    <property type="entry name" value="Defensin_plant"/>
</dbReference>